<reference evidence="6" key="1">
    <citation type="submission" date="2018-08" db="EMBL/GenBank/DDBJ databases">
        <title>Murine metabolic-syndrome-specific gut microbial biobank.</title>
        <authorList>
            <person name="Liu C."/>
        </authorList>
    </citation>
    <scope>NUCLEOTIDE SEQUENCE [LARGE SCALE GENOMIC DNA]</scope>
    <source>
        <strain evidence="6">Z82</strain>
    </source>
</reference>
<accession>A0A7C9NV44</accession>
<organism evidence="6">
    <name type="scientific">Muribaculaceae bacterium Z82</name>
    <dbReference type="NCBI Taxonomy" id="2304548"/>
    <lineage>
        <taxon>Bacteria</taxon>
        <taxon>Pseudomonadati</taxon>
        <taxon>Bacteroidota</taxon>
        <taxon>Bacteroidia</taxon>
        <taxon>Bacteroidales</taxon>
        <taxon>Muribaculaceae</taxon>
    </lineage>
</organism>
<name>A0A7C9NV44_9BACT</name>
<evidence type="ECO:0000256" key="2">
    <source>
        <dbReference type="ARBA" id="ARBA00022692"/>
    </source>
</evidence>
<keyword evidence="4 5" id="KW-0472">Membrane</keyword>
<dbReference type="EMBL" id="QWKH01000016">
    <property type="protein sequence ID" value="NBI34166.1"/>
    <property type="molecule type" value="Genomic_DNA"/>
</dbReference>
<sequence length="293" mass="30598">MAMESWHPAALLGFFAAALVLTVVVQRPAFQVAAAAAALALLLSVRGVAAWRTVGTLVPVVLAVALVNPLVNSQGATVIAMLPWGRPYTLEALLFGVQTGTMLATMLLWFASFNALVAGEKLSYLIGGSAPGAALVFTMVLQLVPRFQRRAQTVFAAFDGLGMGHGRGSAAQRVRQGARELSALTGWALEGSIVTADSMRARGFGSGRPMRLTVYRVGAAQAATWAAMGLLLAVAVAGIAGGCATAQFVPVVSFPPPDGLFCASLVSFTLFLAMPSLVNAAERLRWRLSLSRI</sequence>
<keyword evidence="2 5" id="KW-0812">Transmembrane</keyword>
<feature type="transmembrane region" description="Helical" evidence="5">
    <location>
        <begin position="124"/>
        <end position="144"/>
    </location>
</feature>
<evidence type="ECO:0008006" key="7">
    <source>
        <dbReference type="Google" id="ProtNLM"/>
    </source>
</evidence>
<comment type="caution">
    <text evidence="6">The sequence shown here is derived from an EMBL/GenBank/DDBJ whole genome shotgun (WGS) entry which is preliminary data.</text>
</comment>
<dbReference type="InterPro" id="IPR003339">
    <property type="entry name" value="ABC/ECF_trnsptr_transmembrane"/>
</dbReference>
<evidence type="ECO:0000256" key="3">
    <source>
        <dbReference type="ARBA" id="ARBA00022989"/>
    </source>
</evidence>
<protein>
    <recommendedName>
        <fullName evidence="7">Energy-coupling factor transporter transmembrane protein EcfT</fullName>
    </recommendedName>
</protein>
<comment type="subcellular location">
    <subcellularLocation>
        <location evidence="1">Membrane</location>
        <topology evidence="1">Multi-pass membrane protein</topology>
    </subcellularLocation>
</comment>
<dbReference type="GO" id="GO:0005886">
    <property type="term" value="C:plasma membrane"/>
    <property type="evidence" value="ECO:0007669"/>
    <property type="project" value="UniProtKB-ARBA"/>
</dbReference>
<evidence type="ECO:0000313" key="6">
    <source>
        <dbReference type="EMBL" id="NBI34166.1"/>
    </source>
</evidence>
<keyword evidence="3 5" id="KW-1133">Transmembrane helix</keyword>
<feature type="transmembrane region" description="Helical" evidence="5">
    <location>
        <begin position="92"/>
        <end position="112"/>
    </location>
</feature>
<dbReference type="CDD" id="cd16914">
    <property type="entry name" value="EcfT"/>
    <property type="match status" value="1"/>
</dbReference>
<feature type="transmembrane region" description="Helical" evidence="5">
    <location>
        <begin position="217"/>
        <end position="240"/>
    </location>
</feature>
<evidence type="ECO:0000256" key="4">
    <source>
        <dbReference type="ARBA" id="ARBA00023136"/>
    </source>
</evidence>
<proteinExistence type="predicted"/>
<feature type="transmembrane region" description="Helical" evidence="5">
    <location>
        <begin position="50"/>
        <end position="71"/>
    </location>
</feature>
<evidence type="ECO:0000256" key="1">
    <source>
        <dbReference type="ARBA" id="ARBA00004141"/>
    </source>
</evidence>
<dbReference type="AlphaFoldDB" id="A0A7C9NV44"/>
<feature type="transmembrane region" description="Helical" evidence="5">
    <location>
        <begin position="260"/>
        <end position="281"/>
    </location>
</feature>
<gene>
    <name evidence="6" type="ORF">D1639_03795</name>
</gene>
<evidence type="ECO:0000256" key="5">
    <source>
        <dbReference type="SAM" id="Phobius"/>
    </source>
</evidence>